<dbReference type="InterPro" id="IPR043519">
    <property type="entry name" value="NT_sf"/>
</dbReference>
<feature type="domain" description="RelA/SpoT" evidence="1">
    <location>
        <begin position="72"/>
        <end position="180"/>
    </location>
</feature>
<evidence type="ECO:0000259" key="1">
    <source>
        <dbReference type="SMART" id="SM00954"/>
    </source>
</evidence>
<name>A0ABW4TJK8_9ACTN</name>
<sequence length="231" mass="25809">MSAGELTTSQVKKAGRTVRRYIRNENISEAQLQAAIHTIDRFRAAHQKPLVTANNGLRSMVRSEGCVVEVSQRLKRFPTIIDKLVREPTLPLSSMQDIGGCRAILADVDEVRRVEARLKKRRPPVGYADYINTPRSSGYRGIHVVVDYGGRHIEVQLRTKVMHEWAIAVERLSARVGDNLKQDGEHALQLLMSVISDAMAIEEAGGVVPEQVHSEIARRRLDAAPYLGRNT</sequence>
<dbReference type="Pfam" id="PF04607">
    <property type="entry name" value="RelA_SpoT"/>
    <property type="match status" value="1"/>
</dbReference>
<evidence type="ECO:0000313" key="2">
    <source>
        <dbReference type="EMBL" id="MFD1945206.1"/>
    </source>
</evidence>
<dbReference type="InterPro" id="IPR052366">
    <property type="entry name" value="GTP_Pyrophosphokinase"/>
</dbReference>
<dbReference type="SUPFAM" id="SSF81301">
    <property type="entry name" value="Nucleotidyltransferase"/>
    <property type="match status" value="1"/>
</dbReference>
<gene>
    <name evidence="2" type="ORF">ACFSDE_00235</name>
</gene>
<dbReference type="RefSeq" id="WP_343915901.1">
    <property type="nucleotide sequence ID" value="NZ_BAAAJT010000002.1"/>
</dbReference>
<dbReference type="InterPro" id="IPR007685">
    <property type="entry name" value="RelA_SpoT"/>
</dbReference>
<dbReference type="PANTHER" id="PTHR47837:SF1">
    <property type="entry name" value="GTP PYROPHOSPHOKINASE YJBM"/>
    <property type="match status" value="1"/>
</dbReference>
<accession>A0ABW4TJK8</accession>
<proteinExistence type="predicted"/>
<evidence type="ECO:0000313" key="3">
    <source>
        <dbReference type="Proteomes" id="UP001597351"/>
    </source>
</evidence>
<dbReference type="PANTHER" id="PTHR47837">
    <property type="entry name" value="GTP PYROPHOSPHOKINASE YJBM"/>
    <property type="match status" value="1"/>
</dbReference>
<organism evidence="2 3">
    <name type="scientific">Nocardioides aestuarii</name>
    <dbReference type="NCBI Taxonomy" id="252231"/>
    <lineage>
        <taxon>Bacteria</taxon>
        <taxon>Bacillati</taxon>
        <taxon>Actinomycetota</taxon>
        <taxon>Actinomycetes</taxon>
        <taxon>Propionibacteriales</taxon>
        <taxon>Nocardioidaceae</taxon>
        <taxon>Nocardioides</taxon>
    </lineage>
</organism>
<dbReference type="EMBL" id="JBHUGD010000001">
    <property type="protein sequence ID" value="MFD1945206.1"/>
    <property type="molecule type" value="Genomic_DNA"/>
</dbReference>
<reference evidence="3" key="1">
    <citation type="journal article" date="2019" name="Int. J. Syst. Evol. Microbiol.">
        <title>The Global Catalogue of Microorganisms (GCM) 10K type strain sequencing project: providing services to taxonomists for standard genome sequencing and annotation.</title>
        <authorList>
            <consortium name="The Broad Institute Genomics Platform"/>
            <consortium name="The Broad Institute Genome Sequencing Center for Infectious Disease"/>
            <person name="Wu L."/>
            <person name="Ma J."/>
        </authorList>
    </citation>
    <scope>NUCLEOTIDE SEQUENCE [LARGE SCALE GENOMIC DNA]</scope>
    <source>
        <strain evidence="3">CGMCC 1.12477</strain>
    </source>
</reference>
<dbReference type="SMART" id="SM00954">
    <property type="entry name" value="RelA_SpoT"/>
    <property type="match status" value="1"/>
</dbReference>
<keyword evidence="3" id="KW-1185">Reference proteome</keyword>
<dbReference type="Proteomes" id="UP001597351">
    <property type="component" value="Unassembled WGS sequence"/>
</dbReference>
<comment type="caution">
    <text evidence="2">The sequence shown here is derived from an EMBL/GenBank/DDBJ whole genome shotgun (WGS) entry which is preliminary data.</text>
</comment>
<protein>
    <submittedName>
        <fullName evidence="2">RelA/SpoT domain-containing protein</fullName>
    </submittedName>
</protein>
<dbReference type="Gene3D" id="3.30.460.10">
    <property type="entry name" value="Beta Polymerase, domain 2"/>
    <property type="match status" value="1"/>
</dbReference>
<dbReference type="CDD" id="cd05399">
    <property type="entry name" value="NT_Rel-Spo_like"/>
    <property type="match status" value="1"/>
</dbReference>